<evidence type="ECO:0000259" key="2">
    <source>
        <dbReference type="PROSITE" id="PS51671"/>
    </source>
</evidence>
<keyword evidence="4" id="KW-1185">Reference proteome</keyword>
<keyword evidence="1" id="KW-0804">Transcription</keyword>
<dbReference type="Proteomes" id="UP001248581">
    <property type="component" value="Chromosome"/>
</dbReference>
<keyword evidence="1" id="KW-0963">Cytoplasm</keyword>
<dbReference type="PROSITE" id="PS51671">
    <property type="entry name" value="ACT"/>
    <property type="match status" value="1"/>
</dbReference>
<dbReference type="PANTHER" id="PTHR34875">
    <property type="entry name" value="UPF0237 PROTEIN MJ1558"/>
    <property type="match status" value="1"/>
</dbReference>
<organism evidence="3 4">
    <name type="scientific">Thalassotalea nanhaiensis</name>
    <dbReference type="NCBI Taxonomy" id="3065648"/>
    <lineage>
        <taxon>Bacteria</taxon>
        <taxon>Pseudomonadati</taxon>
        <taxon>Pseudomonadota</taxon>
        <taxon>Gammaproteobacteria</taxon>
        <taxon>Alteromonadales</taxon>
        <taxon>Colwelliaceae</taxon>
        <taxon>Thalassotalea</taxon>
    </lineage>
</organism>
<feature type="domain" description="ACT" evidence="2">
    <location>
        <begin position="5"/>
        <end position="83"/>
    </location>
</feature>
<sequence length="165" mass="17866">MRHVVISFLGKDRPGIVDNFASIVKTHNGNWQTSSLRHLSGFFGGIIEVLVSEENAEPLADDLQKVDGLNVIVEVTHPQQYDDKTISLELTANDRQGIVGEISAVIHKQHGNLVKLVSSQGSAPDFGQPIFKASAIIAINGEDKVDNLVEALEGISDDLMVDINV</sequence>
<evidence type="ECO:0000313" key="4">
    <source>
        <dbReference type="Proteomes" id="UP001248581"/>
    </source>
</evidence>
<dbReference type="InterPro" id="IPR050990">
    <property type="entry name" value="UPF0237/GcvR_regulator"/>
</dbReference>
<dbReference type="EMBL" id="CP134146">
    <property type="protein sequence ID" value="WNC67561.1"/>
    <property type="molecule type" value="Genomic_DNA"/>
</dbReference>
<reference evidence="4" key="1">
    <citation type="submission" date="2023-09" db="EMBL/GenBank/DDBJ databases">
        <authorList>
            <person name="Li S."/>
            <person name="Li X."/>
            <person name="Zhang C."/>
            <person name="Zhao Z."/>
        </authorList>
    </citation>
    <scope>NUCLEOTIDE SEQUENCE [LARGE SCALE GENOMIC DNA]</scope>
    <source>
        <strain evidence="4">SQ345</strain>
    </source>
</reference>
<evidence type="ECO:0000313" key="3">
    <source>
        <dbReference type="EMBL" id="WNC67561.1"/>
    </source>
</evidence>
<dbReference type="InterPro" id="IPR002912">
    <property type="entry name" value="ACT_dom"/>
</dbReference>
<dbReference type="SUPFAM" id="SSF55021">
    <property type="entry name" value="ACT-like"/>
    <property type="match status" value="2"/>
</dbReference>
<protein>
    <recommendedName>
        <fullName evidence="1">Glycine cleavage system transcriptional repressor</fullName>
    </recommendedName>
</protein>
<proteinExistence type="predicted"/>
<gene>
    <name evidence="3" type="ORF">RI845_13665</name>
</gene>
<dbReference type="InterPro" id="IPR016867">
    <property type="entry name" value="GcvR"/>
</dbReference>
<dbReference type="RefSeq" id="WP_348386720.1">
    <property type="nucleotide sequence ID" value="NZ_CP134146.1"/>
</dbReference>
<dbReference type="Pfam" id="PF13740">
    <property type="entry name" value="ACT_6"/>
    <property type="match status" value="1"/>
</dbReference>
<comment type="subcellular location">
    <subcellularLocation>
        <location evidence="1">Cytoplasm</location>
    </subcellularLocation>
</comment>
<keyword evidence="1" id="KW-0678">Repressor</keyword>
<name>A0ABY9TFL6_9GAMM</name>
<dbReference type="PIRSF" id="PIRSF028103">
    <property type="entry name" value="GcvR"/>
    <property type="match status" value="1"/>
</dbReference>
<accession>A0ABY9TFL6</accession>
<evidence type="ECO:0000256" key="1">
    <source>
        <dbReference type="PIRNR" id="PIRNR028103"/>
    </source>
</evidence>
<dbReference type="Gene3D" id="3.30.70.260">
    <property type="match status" value="2"/>
</dbReference>
<dbReference type="PANTHER" id="PTHR34875:SF6">
    <property type="entry name" value="UPF0237 PROTEIN MJ1558"/>
    <property type="match status" value="1"/>
</dbReference>
<dbReference type="InterPro" id="IPR045865">
    <property type="entry name" value="ACT-like_dom_sf"/>
</dbReference>